<reference evidence="2 3" key="2">
    <citation type="journal article" date="2011" name="PLoS Genet.">
        <title>Caenorhabditis briggsae recombinant inbred line genotypes reveal inter-strain incompatibility and the evolution of recombination.</title>
        <authorList>
            <person name="Ross J.A."/>
            <person name="Koboldt D.C."/>
            <person name="Staisch J.E."/>
            <person name="Chamberlin H.M."/>
            <person name="Gupta B.P."/>
            <person name="Miller R.D."/>
            <person name="Baird S.E."/>
            <person name="Haag E.S."/>
        </authorList>
    </citation>
    <scope>NUCLEOTIDE SEQUENCE [LARGE SCALE GENOMIC DNA]</scope>
    <source>
        <strain evidence="2 3">AF16</strain>
    </source>
</reference>
<dbReference type="KEGG" id="cbr:CBG_17546"/>
<accession>A8XR78</accession>
<evidence type="ECO:0000313" key="4">
    <source>
        <dbReference type="WormBase" id="CBG17546"/>
    </source>
</evidence>
<dbReference type="Proteomes" id="UP000008549">
    <property type="component" value="Unassembled WGS sequence"/>
</dbReference>
<organism evidence="2 3">
    <name type="scientific">Caenorhabditis briggsae</name>
    <dbReference type="NCBI Taxonomy" id="6238"/>
    <lineage>
        <taxon>Eukaryota</taxon>
        <taxon>Metazoa</taxon>
        <taxon>Ecdysozoa</taxon>
        <taxon>Nematoda</taxon>
        <taxon>Chromadorea</taxon>
        <taxon>Rhabditida</taxon>
        <taxon>Rhabditina</taxon>
        <taxon>Rhabditomorpha</taxon>
        <taxon>Rhabditoidea</taxon>
        <taxon>Rhabditidae</taxon>
        <taxon>Peloderinae</taxon>
        <taxon>Caenorhabditis</taxon>
    </lineage>
</organism>
<feature type="signal peptide" evidence="1">
    <location>
        <begin position="1"/>
        <end position="18"/>
    </location>
</feature>
<dbReference type="EMBL" id="HE600959">
    <property type="protein sequence ID" value="CAP35175.2"/>
    <property type="molecule type" value="Genomic_DNA"/>
</dbReference>
<dbReference type="InParanoid" id="A8XR78"/>
<dbReference type="GeneID" id="8586070"/>
<reference evidence="2 3" key="1">
    <citation type="journal article" date="2003" name="PLoS Biol.">
        <title>The genome sequence of Caenorhabditis briggsae: a platform for comparative genomics.</title>
        <authorList>
            <person name="Stein L.D."/>
            <person name="Bao Z."/>
            <person name="Blasiar D."/>
            <person name="Blumenthal T."/>
            <person name="Brent M.R."/>
            <person name="Chen N."/>
            <person name="Chinwalla A."/>
            <person name="Clarke L."/>
            <person name="Clee C."/>
            <person name="Coghlan A."/>
            <person name="Coulson A."/>
            <person name="D'Eustachio P."/>
            <person name="Fitch D.H."/>
            <person name="Fulton L.A."/>
            <person name="Fulton R.E."/>
            <person name="Griffiths-Jones S."/>
            <person name="Harris T.W."/>
            <person name="Hillier L.W."/>
            <person name="Kamath R."/>
            <person name="Kuwabara P.E."/>
            <person name="Mardis E.R."/>
            <person name="Marra M.A."/>
            <person name="Miner T.L."/>
            <person name="Minx P."/>
            <person name="Mullikin J.C."/>
            <person name="Plumb R.W."/>
            <person name="Rogers J."/>
            <person name="Schein J.E."/>
            <person name="Sohrmann M."/>
            <person name="Spieth J."/>
            <person name="Stajich J.E."/>
            <person name="Wei C."/>
            <person name="Willey D."/>
            <person name="Wilson R.K."/>
            <person name="Durbin R."/>
            <person name="Waterston R.H."/>
        </authorList>
    </citation>
    <scope>NUCLEOTIDE SEQUENCE [LARGE SCALE GENOMIC DNA]</scope>
    <source>
        <strain evidence="2 3">AF16</strain>
    </source>
</reference>
<dbReference type="CTD" id="8586070"/>
<evidence type="ECO:0000313" key="2">
    <source>
        <dbReference type="EMBL" id="CAP35175.2"/>
    </source>
</evidence>
<keyword evidence="1" id="KW-0732">Signal</keyword>
<name>A8XR78_CAEBR</name>
<dbReference type="AlphaFoldDB" id="A8XR78"/>
<dbReference type="FunCoup" id="A8XR78">
    <property type="interactions" value="1510"/>
</dbReference>
<sequence length="95" mass="10638">MAFIKIYISFLLISSTLSQWPYAPNHWYGANQGNIRSGIVPDYNPVPNVQGGTLAPHICGFNTFTRYGITRKSLPKNFLTLENAWIPKVIALVDV</sequence>
<protein>
    <submittedName>
        <fullName evidence="2">Protein CBG17546</fullName>
    </submittedName>
</protein>
<keyword evidence="3" id="KW-1185">Reference proteome</keyword>
<evidence type="ECO:0000313" key="3">
    <source>
        <dbReference type="Proteomes" id="UP000008549"/>
    </source>
</evidence>
<evidence type="ECO:0000256" key="1">
    <source>
        <dbReference type="SAM" id="SignalP"/>
    </source>
</evidence>
<feature type="chain" id="PRO_5002730384" evidence="1">
    <location>
        <begin position="19"/>
        <end position="95"/>
    </location>
</feature>
<dbReference type="WormBase" id="CBG17546">
    <property type="protein sequence ID" value="CBP18965"/>
    <property type="gene ID" value="WBGene00037144"/>
</dbReference>
<dbReference type="RefSeq" id="XP_045096238.1">
    <property type="nucleotide sequence ID" value="XM_045239223.1"/>
</dbReference>
<gene>
    <name evidence="2 4" type="ORF">CBG17546</name>
    <name evidence="2" type="ORF">CBG_17546</name>
</gene>
<proteinExistence type="predicted"/>
<dbReference type="HOGENOM" id="CLU_2374645_0_0_1"/>
<dbReference type="eggNOG" id="ENOG502TI7Q">
    <property type="taxonomic scope" value="Eukaryota"/>
</dbReference>